<evidence type="ECO:0000256" key="1">
    <source>
        <dbReference type="ARBA" id="ARBA00004141"/>
    </source>
</evidence>
<feature type="transmembrane region" description="Helical" evidence="5">
    <location>
        <begin position="322"/>
        <end position="339"/>
    </location>
</feature>
<evidence type="ECO:0000256" key="5">
    <source>
        <dbReference type="SAM" id="Phobius"/>
    </source>
</evidence>
<dbReference type="EMBL" id="RYFI01000020">
    <property type="protein sequence ID" value="RXF69855.1"/>
    <property type="molecule type" value="Genomic_DNA"/>
</dbReference>
<feature type="transmembrane region" description="Helical" evidence="5">
    <location>
        <begin position="129"/>
        <end position="148"/>
    </location>
</feature>
<organism evidence="7 8">
    <name type="scientific">Hansschlegelia zhihuaiae</name>
    <dbReference type="NCBI Taxonomy" id="405005"/>
    <lineage>
        <taxon>Bacteria</taxon>
        <taxon>Pseudomonadati</taxon>
        <taxon>Pseudomonadota</taxon>
        <taxon>Alphaproteobacteria</taxon>
        <taxon>Hyphomicrobiales</taxon>
        <taxon>Methylopilaceae</taxon>
        <taxon>Hansschlegelia</taxon>
    </lineage>
</organism>
<feature type="transmembrane region" description="Helical" evidence="5">
    <location>
        <begin position="71"/>
        <end position="91"/>
    </location>
</feature>
<feature type="domain" description="STAS" evidence="6">
    <location>
        <begin position="434"/>
        <end position="549"/>
    </location>
</feature>
<comment type="caution">
    <text evidence="7">The sequence shown here is derived from an EMBL/GenBank/DDBJ whole genome shotgun (WGS) entry which is preliminary data.</text>
</comment>
<evidence type="ECO:0000256" key="3">
    <source>
        <dbReference type="ARBA" id="ARBA00022989"/>
    </source>
</evidence>
<dbReference type="InterPro" id="IPR036513">
    <property type="entry name" value="STAS_dom_sf"/>
</dbReference>
<evidence type="ECO:0000313" key="8">
    <source>
        <dbReference type="Proteomes" id="UP000289708"/>
    </source>
</evidence>
<feature type="transmembrane region" description="Helical" evidence="5">
    <location>
        <begin position="174"/>
        <end position="192"/>
    </location>
</feature>
<keyword evidence="8" id="KW-1185">Reference proteome</keyword>
<evidence type="ECO:0000256" key="2">
    <source>
        <dbReference type="ARBA" id="ARBA00022692"/>
    </source>
</evidence>
<dbReference type="Pfam" id="PF01740">
    <property type="entry name" value="STAS"/>
    <property type="match status" value="1"/>
</dbReference>
<feature type="transmembrane region" description="Helical" evidence="5">
    <location>
        <begin position="21"/>
        <end position="42"/>
    </location>
</feature>
<dbReference type="SUPFAM" id="SSF52091">
    <property type="entry name" value="SpoIIaa-like"/>
    <property type="match status" value="1"/>
</dbReference>
<proteinExistence type="predicted"/>
<feature type="transmembrane region" description="Helical" evidence="5">
    <location>
        <begin position="204"/>
        <end position="226"/>
    </location>
</feature>
<dbReference type="RefSeq" id="WP_128778830.1">
    <property type="nucleotide sequence ID" value="NZ_RYFI01000020.1"/>
</dbReference>
<feature type="transmembrane region" description="Helical" evidence="5">
    <location>
        <begin position="97"/>
        <end position="117"/>
    </location>
</feature>
<dbReference type="GO" id="GO:0055085">
    <property type="term" value="P:transmembrane transport"/>
    <property type="evidence" value="ECO:0007669"/>
    <property type="project" value="InterPro"/>
</dbReference>
<dbReference type="OrthoDB" id="9769739at2"/>
<reference evidence="7 8" key="1">
    <citation type="submission" date="2018-12" db="EMBL/GenBank/DDBJ databases">
        <title>bacterium Hansschlegelia zhihuaiae S113.</title>
        <authorList>
            <person name="He J."/>
        </authorList>
    </citation>
    <scope>NUCLEOTIDE SEQUENCE [LARGE SCALE GENOMIC DNA]</scope>
    <source>
        <strain evidence="7 8">S 113</strain>
    </source>
</reference>
<dbReference type="GO" id="GO:0016020">
    <property type="term" value="C:membrane"/>
    <property type="evidence" value="ECO:0007669"/>
    <property type="project" value="UniProtKB-SubCell"/>
</dbReference>
<dbReference type="PANTHER" id="PTHR11814">
    <property type="entry name" value="SULFATE TRANSPORTER"/>
    <property type="match status" value="1"/>
</dbReference>
<keyword evidence="2 5" id="KW-0812">Transmembrane</keyword>
<name>A0A4Q0M9U0_9HYPH</name>
<feature type="transmembrane region" description="Helical" evidence="5">
    <location>
        <begin position="378"/>
        <end position="410"/>
    </location>
</feature>
<protein>
    <submittedName>
        <fullName evidence="7">SulP family inorganic anion transporter</fullName>
    </submittedName>
</protein>
<dbReference type="Proteomes" id="UP000289708">
    <property type="component" value="Unassembled WGS sequence"/>
</dbReference>
<evidence type="ECO:0000256" key="4">
    <source>
        <dbReference type="ARBA" id="ARBA00023136"/>
    </source>
</evidence>
<evidence type="ECO:0000259" key="6">
    <source>
        <dbReference type="PROSITE" id="PS50801"/>
    </source>
</evidence>
<keyword evidence="4 5" id="KW-0472">Membrane</keyword>
<dbReference type="InterPro" id="IPR002645">
    <property type="entry name" value="STAS_dom"/>
</dbReference>
<dbReference type="AlphaFoldDB" id="A0A4Q0M9U0"/>
<dbReference type="Pfam" id="PF00916">
    <property type="entry name" value="Sulfate_transp"/>
    <property type="match status" value="1"/>
</dbReference>
<accession>A0A4Q0M9U0</accession>
<dbReference type="PROSITE" id="PS50801">
    <property type="entry name" value="STAS"/>
    <property type="match status" value="1"/>
</dbReference>
<evidence type="ECO:0000313" key="7">
    <source>
        <dbReference type="EMBL" id="RXF69855.1"/>
    </source>
</evidence>
<dbReference type="InterPro" id="IPR001902">
    <property type="entry name" value="SLC26A/SulP_fam"/>
</dbReference>
<sequence>MRLLQIARLRTYRPEWLRYDVTAGLAIAAVGLPSAIAYPALAGLPPEVGLYASIVSVLGYALLGSSKQLVVGPDAGTVTVLAAVLLSFGPATAEERVVASAALAAIAGALYFVAYFLRLGFIANFLSRPILTGFMTGVSLSILIGQLGRFTGIKIDSDGLIRPLIELAGKAADIHWPSVALGSGLFVLLRLLSAWRPAIPGPLIAVALAILLSAVFDFSAMGIRVVGEVPSKLPFPALPIPRGVAIDDLILGAVALLIVSFGSGIVTARSFGAKNRHAVDANRELLGFGGANLASGLFGGFAVTASDSRTAINDLMGGKTQLAAIVSAVALAVAVLFLTKPLSILPTPALGAILASAAVSLLNLRILRDLWRVSRIEFVFAFISIAGVITLGVLKGVVVAIAATLLYLVMKGLRPHDAMLGRIPGREGFYKLHRHPDARPIAGLAIYLVQGSLLFFNADYVRSRVEAAIATLPPETRWFILDASAAAQIDTTAATMLDELCAFARRRGLKFGVVQLHGEPLDLLRRSGVAERIGTDMIFEDAEDAVVAFHTTSDAGESPQTSAPGREAS</sequence>
<keyword evidence="3 5" id="KW-1133">Transmembrane helix</keyword>
<gene>
    <name evidence="7" type="ORF">EK403_17890</name>
</gene>
<dbReference type="InterPro" id="IPR011547">
    <property type="entry name" value="SLC26A/SulP_dom"/>
</dbReference>
<feature type="transmembrane region" description="Helical" evidence="5">
    <location>
        <begin position="48"/>
        <end position="64"/>
    </location>
</feature>
<comment type="subcellular location">
    <subcellularLocation>
        <location evidence="1">Membrane</location>
        <topology evidence="1">Multi-pass membrane protein</topology>
    </subcellularLocation>
</comment>
<dbReference type="CDD" id="cd07042">
    <property type="entry name" value="STAS_SulP_like_sulfate_transporter"/>
    <property type="match status" value="1"/>
</dbReference>
<feature type="transmembrane region" description="Helical" evidence="5">
    <location>
        <begin position="345"/>
        <end position="366"/>
    </location>
</feature>
<feature type="transmembrane region" description="Helical" evidence="5">
    <location>
        <begin position="249"/>
        <end position="268"/>
    </location>
</feature>
<dbReference type="Gene3D" id="3.30.750.24">
    <property type="entry name" value="STAS domain"/>
    <property type="match status" value="1"/>
</dbReference>